<gene>
    <name evidence="1" type="ORF">BGW38_009410</name>
</gene>
<sequence>MVRYEKDENRLQIAWGFDDALDGYFMSVTDNRLAWQEGSTNAVDEICRKISIESDGAFFNMNSYRFGGFGFKVSEDTIFAFMRRYGINPIEIERESLPEHTLSAFWPTGGTALEDRLDMGGKTPEIRLSPGYIKGRRSALEATIKKNKENFTRLPIMLARVDRTVEELAKIHKISILRGTATAQDLSKSVFFFGEDNEKKGLKECAHPDCRVPERDDEKFR</sequence>
<accession>A0A9P6FZB9</accession>
<protein>
    <submittedName>
        <fullName evidence="1">Uncharacterized protein</fullName>
    </submittedName>
</protein>
<dbReference type="Proteomes" id="UP000780801">
    <property type="component" value="Unassembled WGS sequence"/>
</dbReference>
<reference evidence="1" key="1">
    <citation type="journal article" date="2020" name="Fungal Divers.">
        <title>Resolving the Mortierellaceae phylogeny through synthesis of multi-gene phylogenetics and phylogenomics.</title>
        <authorList>
            <person name="Vandepol N."/>
            <person name="Liber J."/>
            <person name="Desiro A."/>
            <person name="Na H."/>
            <person name="Kennedy M."/>
            <person name="Barry K."/>
            <person name="Grigoriev I.V."/>
            <person name="Miller A.N."/>
            <person name="O'Donnell K."/>
            <person name="Stajich J.E."/>
            <person name="Bonito G."/>
        </authorList>
    </citation>
    <scope>NUCLEOTIDE SEQUENCE</scope>
    <source>
        <strain evidence="1">KOD1015</strain>
    </source>
</reference>
<evidence type="ECO:0000313" key="2">
    <source>
        <dbReference type="Proteomes" id="UP000780801"/>
    </source>
</evidence>
<dbReference type="AlphaFoldDB" id="A0A9P6FZB9"/>
<feature type="non-terminal residue" evidence="1">
    <location>
        <position position="221"/>
    </location>
</feature>
<organism evidence="1 2">
    <name type="scientific">Lunasporangiospora selenospora</name>
    <dbReference type="NCBI Taxonomy" id="979761"/>
    <lineage>
        <taxon>Eukaryota</taxon>
        <taxon>Fungi</taxon>
        <taxon>Fungi incertae sedis</taxon>
        <taxon>Mucoromycota</taxon>
        <taxon>Mortierellomycotina</taxon>
        <taxon>Mortierellomycetes</taxon>
        <taxon>Mortierellales</taxon>
        <taxon>Mortierellaceae</taxon>
        <taxon>Lunasporangiospora</taxon>
    </lineage>
</organism>
<proteinExistence type="predicted"/>
<comment type="caution">
    <text evidence="1">The sequence shown here is derived from an EMBL/GenBank/DDBJ whole genome shotgun (WGS) entry which is preliminary data.</text>
</comment>
<name>A0A9P6FZB9_9FUNG</name>
<dbReference type="OrthoDB" id="432970at2759"/>
<keyword evidence="2" id="KW-1185">Reference proteome</keyword>
<evidence type="ECO:0000313" key="1">
    <source>
        <dbReference type="EMBL" id="KAF9583460.1"/>
    </source>
</evidence>
<dbReference type="EMBL" id="JAABOA010000691">
    <property type="protein sequence ID" value="KAF9583460.1"/>
    <property type="molecule type" value="Genomic_DNA"/>
</dbReference>